<dbReference type="InterPro" id="IPR032870">
    <property type="entry name" value="ALKBH7-like"/>
</dbReference>
<dbReference type="GO" id="GO:0005759">
    <property type="term" value="C:mitochondrial matrix"/>
    <property type="evidence" value="ECO:0007669"/>
    <property type="project" value="TreeGrafter"/>
</dbReference>
<accession>A0AB34IHI6</accession>
<sequence>MEAARLQLEAECRFLNSHTYASFDAAVASSGARAPPWPSGPLDRVSSPVKGLTVLRSYLSPEEHDVLLALALEDKPRRPPRGSTNLCVTCPQIPTLEWYVVLRSVCERLRRDVGLPHMPGTLTLNYYEAHEGLRAHTDNPLVIAELVIGLSLASPCVMEWAHAGGERWAVVLEPGTVVIQQGEARYDWTHAIPPGEVHARPGGGEPIVRSARVSVQLSDFDRRFFESEMVQRQRLDVGAPDGQ</sequence>
<keyword evidence="3" id="KW-1185">Reference proteome</keyword>
<feature type="domain" description="Alpha-ketoglutarate-dependent dioxygenase AlkB-like" evidence="1">
    <location>
        <begin position="97"/>
        <end position="198"/>
    </location>
</feature>
<dbReference type="GO" id="GO:0006974">
    <property type="term" value="P:DNA damage response"/>
    <property type="evidence" value="ECO:0007669"/>
    <property type="project" value="InterPro"/>
</dbReference>
<evidence type="ECO:0000313" key="3">
    <source>
        <dbReference type="Proteomes" id="UP001515480"/>
    </source>
</evidence>
<evidence type="ECO:0000313" key="2">
    <source>
        <dbReference type="EMBL" id="KAL1499360.1"/>
    </source>
</evidence>
<dbReference type="Gene3D" id="2.60.120.590">
    <property type="entry name" value="Alpha-ketoglutarate-dependent dioxygenase AlkB-like"/>
    <property type="match status" value="1"/>
</dbReference>
<name>A0AB34IHI6_PRYPA</name>
<dbReference type="PANTHER" id="PTHR21052">
    <property type="entry name" value="SPERMATOGENESIS ASSOCIATED 11-RELATED"/>
    <property type="match status" value="1"/>
</dbReference>
<dbReference type="Proteomes" id="UP001515480">
    <property type="component" value="Unassembled WGS sequence"/>
</dbReference>
<comment type="caution">
    <text evidence="2">The sequence shown here is derived from an EMBL/GenBank/DDBJ whole genome shotgun (WGS) entry which is preliminary data.</text>
</comment>
<dbReference type="InterPro" id="IPR037151">
    <property type="entry name" value="AlkB-like_sf"/>
</dbReference>
<dbReference type="InterPro" id="IPR027450">
    <property type="entry name" value="AlkB-like"/>
</dbReference>
<dbReference type="Pfam" id="PF13532">
    <property type="entry name" value="2OG-FeII_Oxy_2"/>
    <property type="match status" value="1"/>
</dbReference>
<gene>
    <name evidence="2" type="ORF">AB1Y20_011567</name>
</gene>
<organism evidence="2 3">
    <name type="scientific">Prymnesium parvum</name>
    <name type="common">Toxic golden alga</name>
    <dbReference type="NCBI Taxonomy" id="97485"/>
    <lineage>
        <taxon>Eukaryota</taxon>
        <taxon>Haptista</taxon>
        <taxon>Haptophyta</taxon>
        <taxon>Prymnesiophyceae</taxon>
        <taxon>Prymnesiales</taxon>
        <taxon>Prymnesiaceae</taxon>
        <taxon>Prymnesium</taxon>
    </lineage>
</organism>
<reference evidence="2 3" key="1">
    <citation type="journal article" date="2024" name="Science">
        <title>Giant polyketide synthase enzymes in the biosynthesis of giant marine polyether toxins.</title>
        <authorList>
            <person name="Fallon T.R."/>
            <person name="Shende V.V."/>
            <person name="Wierzbicki I.H."/>
            <person name="Pendleton A.L."/>
            <person name="Watervoot N.F."/>
            <person name="Auber R.P."/>
            <person name="Gonzalez D.J."/>
            <person name="Wisecaver J.H."/>
            <person name="Moore B.S."/>
        </authorList>
    </citation>
    <scope>NUCLEOTIDE SEQUENCE [LARGE SCALE GENOMIC DNA]</scope>
    <source>
        <strain evidence="2 3">12B1</strain>
    </source>
</reference>
<proteinExistence type="predicted"/>
<dbReference type="AlphaFoldDB" id="A0AB34IHI6"/>
<dbReference type="PANTHER" id="PTHR21052:SF0">
    <property type="entry name" value="ALPHA-KETOGLUTARATE-DEPENDENT DIOXYGENASE ALKB HOMOLOG 7, MITOCHONDRIAL"/>
    <property type="match status" value="1"/>
</dbReference>
<dbReference type="SUPFAM" id="SSF51197">
    <property type="entry name" value="Clavaminate synthase-like"/>
    <property type="match status" value="1"/>
</dbReference>
<protein>
    <recommendedName>
        <fullName evidence="1">Alpha-ketoglutarate-dependent dioxygenase AlkB-like domain-containing protein</fullName>
    </recommendedName>
</protein>
<dbReference type="GO" id="GO:0006631">
    <property type="term" value="P:fatty acid metabolic process"/>
    <property type="evidence" value="ECO:0007669"/>
    <property type="project" value="TreeGrafter"/>
</dbReference>
<evidence type="ECO:0000259" key="1">
    <source>
        <dbReference type="Pfam" id="PF13532"/>
    </source>
</evidence>
<dbReference type="EMBL" id="JBGBPQ010000025">
    <property type="protein sequence ID" value="KAL1499360.1"/>
    <property type="molecule type" value="Genomic_DNA"/>
</dbReference>